<sequence>MVPEDFSVSHREVIPRPPSWSDILAAAAAADFGHRLLTQHLTEAALAQEEMRRAMASDAAVAGERLVRRRSVEDRGDQPHIPRLLRQARAISLHVPYTTGVRRFAGDVYGALAKERDLYGRVGNMEVALAEAELREQGLREEVSRLHNRVAELEAALEAQSELLQTANGGVVRGRGSGSGARAASGNGGGTTTIKVLVVEELVPDA</sequence>
<keyword evidence="3" id="KW-1185">Reference proteome</keyword>
<accession>A0A835T1X4</accession>
<protein>
    <submittedName>
        <fullName evidence="2">Uncharacterized protein</fullName>
    </submittedName>
</protein>
<dbReference type="OrthoDB" id="10406412at2759"/>
<organism evidence="2 3">
    <name type="scientific">Chlamydomonas incerta</name>
    <dbReference type="NCBI Taxonomy" id="51695"/>
    <lineage>
        <taxon>Eukaryota</taxon>
        <taxon>Viridiplantae</taxon>
        <taxon>Chlorophyta</taxon>
        <taxon>core chlorophytes</taxon>
        <taxon>Chlorophyceae</taxon>
        <taxon>CS clade</taxon>
        <taxon>Chlamydomonadales</taxon>
        <taxon>Chlamydomonadaceae</taxon>
        <taxon>Chlamydomonas</taxon>
    </lineage>
</organism>
<evidence type="ECO:0000313" key="3">
    <source>
        <dbReference type="Proteomes" id="UP000650467"/>
    </source>
</evidence>
<dbReference type="Proteomes" id="UP000650467">
    <property type="component" value="Unassembled WGS sequence"/>
</dbReference>
<comment type="caution">
    <text evidence="2">The sequence shown here is derived from an EMBL/GenBank/DDBJ whole genome shotgun (WGS) entry which is preliminary data.</text>
</comment>
<dbReference type="EMBL" id="JAEHOC010000011">
    <property type="protein sequence ID" value="KAG2437334.1"/>
    <property type="molecule type" value="Genomic_DNA"/>
</dbReference>
<evidence type="ECO:0000313" key="2">
    <source>
        <dbReference type="EMBL" id="KAG2437334.1"/>
    </source>
</evidence>
<gene>
    <name evidence="2" type="ORF">HXX76_005991</name>
</gene>
<dbReference type="AlphaFoldDB" id="A0A835T1X4"/>
<evidence type="ECO:0000256" key="1">
    <source>
        <dbReference type="SAM" id="Coils"/>
    </source>
</evidence>
<proteinExistence type="predicted"/>
<name>A0A835T1X4_CHLIN</name>
<keyword evidence="1" id="KW-0175">Coiled coil</keyword>
<reference evidence="2" key="1">
    <citation type="journal article" date="2020" name="bioRxiv">
        <title>Comparative genomics of Chlamydomonas.</title>
        <authorList>
            <person name="Craig R.J."/>
            <person name="Hasan A.R."/>
            <person name="Ness R.W."/>
            <person name="Keightley P.D."/>
        </authorList>
    </citation>
    <scope>NUCLEOTIDE SEQUENCE</scope>
    <source>
        <strain evidence="2">SAG 7.73</strain>
    </source>
</reference>
<feature type="coiled-coil region" evidence="1">
    <location>
        <begin position="122"/>
        <end position="163"/>
    </location>
</feature>